<evidence type="ECO:0000313" key="9">
    <source>
        <dbReference type="Proteomes" id="UP000010729"/>
    </source>
</evidence>
<name>N1V4C9_9MICC</name>
<sequence>MTGNIRVGTRGSALAVTQTTTVAEALSAGGRLDYELVRIRTEGDVLKGSLAQIGGTGVFVAALREALLDDRCDIAVHSLKDLPTGIAEGLQIAAYPERVDVRDALCARDGLDLAGLPAGAKVGTGS</sequence>
<evidence type="ECO:0000256" key="4">
    <source>
        <dbReference type="ARBA" id="ARBA00022679"/>
    </source>
</evidence>
<dbReference type="InterPro" id="IPR022417">
    <property type="entry name" value="Porphobilin_deaminase_N"/>
</dbReference>
<dbReference type="PRINTS" id="PR00151">
    <property type="entry name" value="PORPHBDMNASE"/>
</dbReference>
<feature type="domain" description="Porphobilinogen deaminase N-terminal" evidence="7">
    <location>
        <begin position="5"/>
        <end position="126"/>
    </location>
</feature>
<dbReference type="Proteomes" id="UP000010729">
    <property type="component" value="Unassembled WGS sequence"/>
</dbReference>
<evidence type="ECO:0000256" key="2">
    <source>
        <dbReference type="ARBA" id="ARBA00005638"/>
    </source>
</evidence>
<dbReference type="GO" id="GO:0004418">
    <property type="term" value="F:hydroxymethylbilane synthase activity"/>
    <property type="evidence" value="ECO:0007669"/>
    <property type="project" value="UniProtKB-EC"/>
</dbReference>
<evidence type="ECO:0000256" key="1">
    <source>
        <dbReference type="ARBA" id="ARBA00002869"/>
    </source>
</evidence>
<dbReference type="PANTHER" id="PTHR11557">
    <property type="entry name" value="PORPHOBILINOGEN DEAMINASE"/>
    <property type="match status" value="1"/>
</dbReference>
<evidence type="ECO:0000259" key="7">
    <source>
        <dbReference type="Pfam" id="PF01379"/>
    </source>
</evidence>
<protein>
    <recommendedName>
        <fullName evidence="3">hydroxymethylbilane synthase</fullName>
        <ecNumber evidence="3">2.5.1.61</ecNumber>
    </recommendedName>
</protein>
<gene>
    <name evidence="8" type="primary">hemC</name>
    <name evidence="8" type="ORF">D477_016730</name>
</gene>
<comment type="caution">
    <text evidence="8">The sequence shown here is derived from an EMBL/GenBank/DDBJ whole genome shotgun (WGS) entry which is preliminary data.</text>
</comment>
<keyword evidence="9" id="KW-1185">Reference proteome</keyword>
<dbReference type="Gene3D" id="3.40.190.10">
    <property type="entry name" value="Periplasmic binding protein-like II"/>
    <property type="match status" value="1"/>
</dbReference>
<keyword evidence="4 8" id="KW-0808">Transferase</keyword>
<dbReference type="SUPFAM" id="SSF53850">
    <property type="entry name" value="Periplasmic binding protein-like II"/>
    <property type="match status" value="1"/>
</dbReference>
<proteinExistence type="inferred from homology"/>
<dbReference type="GO" id="GO:0005737">
    <property type="term" value="C:cytoplasm"/>
    <property type="evidence" value="ECO:0007669"/>
    <property type="project" value="TreeGrafter"/>
</dbReference>
<feature type="non-terminal residue" evidence="8">
    <location>
        <position position="126"/>
    </location>
</feature>
<dbReference type="GO" id="GO:0006783">
    <property type="term" value="P:heme biosynthetic process"/>
    <property type="evidence" value="ECO:0007669"/>
    <property type="project" value="TreeGrafter"/>
</dbReference>
<accession>N1V4C9</accession>
<dbReference type="InterPro" id="IPR000860">
    <property type="entry name" value="HemC"/>
</dbReference>
<evidence type="ECO:0000313" key="8">
    <source>
        <dbReference type="EMBL" id="EMY33108.1"/>
    </source>
</evidence>
<dbReference type="AlphaFoldDB" id="N1V4C9"/>
<dbReference type="PANTHER" id="PTHR11557:SF0">
    <property type="entry name" value="PORPHOBILINOGEN DEAMINASE"/>
    <property type="match status" value="1"/>
</dbReference>
<organism evidence="8 9">
    <name type="scientific">Arthrobacter crystallopoietes BAB-32</name>
    <dbReference type="NCBI Taxonomy" id="1246476"/>
    <lineage>
        <taxon>Bacteria</taxon>
        <taxon>Bacillati</taxon>
        <taxon>Actinomycetota</taxon>
        <taxon>Actinomycetes</taxon>
        <taxon>Micrococcales</taxon>
        <taxon>Micrococcaceae</taxon>
        <taxon>Crystallibacter</taxon>
    </lineage>
</organism>
<evidence type="ECO:0000256" key="3">
    <source>
        <dbReference type="ARBA" id="ARBA00012655"/>
    </source>
</evidence>
<evidence type="ECO:0000256" key="6">
    <source>
        <dbReference type="ARBA" id="ARBA00048169"/>
    </source>
</evidence>
<evidence type="ECO:0000256" key="5">
    <source>
        <dbReference type="ARBA" id="ARBA00023244"/>
    </source>
</evidence>
<keyword evidence="5" id="KW-0627">Porphyrin biosynthesis</keyword>
<comment type="similarity">
    <text evidence="2">Belongs to the HMBS family.</text>
</comment>
<comment type="function">
    <text evidence="1">Tetrapolymerization of the monopyrrole PBG into the hydroxymethylbilane pre-uroporphyrinogen in several discrete steps.</text>
</comment>
<comment type="catalytic activity">
    <reaction evidence="6">
        <text>4 porphobilinogen + H2O = hydroxymethylbilane + 4 NH4(+)</text>
        <dbReference type="Rhea" id="RHEA:13185"/>
        <dbReference type="ChEBI" id="CHEBI:15377"/>
        <dbReference type="ChEBI" id="CHEBI:28938"/>
        <dbReference type="ChEBI" id="CHEBI:57845"/>
        <dbReference type="ChEBI" id="CHEBI:58126"/>
        <dbReference type="EC" id="2.5.1.61"/>
    </reaction>
</comment>
<dbReference type="EC" id="2.5.1.61" evidence="3"/>
<reference evidence="8 9" key="1">
    <citation type="journal article" date="2013" name="Genome Announc.">
        <title>Draft Genome Sequence of Arthrobacter crystallopoietes Strain BAB-32, Revealing Genes for Bioremediation.</title>
        <authorList>
            <person name="Joshi M.N."/>
            <person name="Pandit A.S."/>
            <person name="Sharma A."/>
            <person name="Pandya R.V."/>
            <person name="Desai S.M."/>
            <person name="Saxena A.K."/>
            <person name="Bagatharia S.B."/>
        </authorList>
    </citation>
    <scope>NUCLEOTIDE SEQUENCE [LARGE SCALE GENOMIC DNA]</scope>
    <source>
        <strain evidence="8 9">BAB-32</strain>
    </source>
</reference>
<dbReference type="EMBL" id="ANPE02000201">
    <property type="protein sequence ID" value="EMY33108.1"/>
    <property type="molecule type" value="Genomic_DNA"/>
</dbReference>
<dbReference type="Pfam" id="PF01379">
    <property type="entry name" value="Porphobil_deam"/>
    <property type="match status" value="1"/>
</dbReference>